<keyword evidence="5 9" id="KW-0798">TonB box</keyword>
<dbReference type="Pfam" id="PF00593">
    <property type="entry name" value="TonB_dep_Rec_b-barrel"/>
    <property type="match status" value="1"/>
</dbReference>
<evidence type="ECO:0000256" key="4">
    <source>
        <dbReference type="ARBA" id="ARBA00022692"/>
    </source>
</evidence>
<gene>
    <name evidence="12" type="ORF">ACFOWS_05080</name>
</gene>
<feature type="domain" description="TonB-dependent receptor plug" evidence="11">
    <location>
        <begin position="122"/>
        <end position="246"/>
    </location>
</feature>
<reference evidence="13" key="1">
    <citation type="journal article" date="2019" name="Int. J. Syst. Evol. Microbiol.">
        <title>The Global Catalogue of Microorganisms (GCM) 10K type strain sequencing project: providing services to taxonomists for standard genome sequencing and annotation.</title>
        <authorList>
            <consortium name="The Broad Institute Genomics Platform"/>
            <consortium name="The Broad Institute Genome Sequencing Center for Infectious Disease"/>
            <person name="Wu L."/>
            <person name="Ma J."/>
        </authorList>
    </citation>
    <scope>NUCLEOTIDE SEQUENCE [LARGE SCALE GENOMIC DNA]</scope>
    <source>
        <strain evidence="13">CGMCC 1.15774</strain>
    </source>
</reference>
<dbReference type="NCBIfam" id="TIGR04056">
    <property type="entry name" value="OMP_RagA_SusC"/>
    <property type="match status" value="1"/>
</dbReference>
<keyword evidence="4 8" id="KW-0812">Transmembrane</keyword>
<evidence type="ECO:0000259" key="10">
    <source>
        <dbReference type="Pfam" id="PF00593"/>
    </source>
</evidence>
<dbReference type="InterPro" id="IPR023997">
    <property type="entry name" value="TonB-dep_OMP_SusC/RagA_CS"/>
</dbReference>
<accession>A0ABV8PJR5</accession>
<protein>
    <submittedName>
        <fullName evidence="12">SusC/RagA family TonB-linked outer membrane protein</fullName>
    </submittedName>
</protein>
<dbReference type="PROSITE" id="PS52016">
    <property type="entry name" value="TONB_DEPENDENT_REC_3"/>
    <property type="match status" value="1"/>
</dbReference>
<name>A0ABV8PJR5_9FLAO</name>
<dbReference type="NCBIfam" id="TIGR04057">
    <property type="entry name" value="SusC_RagA_signa"/>
    <property type="match status" value="1"/>
</dbReference>
<comment type="similarity">
    <text evidence="8 9">Belongs to the TonB-dependent receptor family.</text>
</comment>
<dbReference type="Gene3D" id="2.60.40.1120">
    <property type="entry name" value="Carboxypeptidase-like, regulatory domain"/>
    <property type="match status" value="1"/>
</dbReference>
<evidence type="ECO:0000256" key="1">
    <source>
        <dbReference type="ARBA" id="ARBA00004571"/>
    </source>
</evidence>
<dbReference type="InterPro" id="IPR039426">
    <property type="entry name" value="TonB-dep_rcpt-like"/>
</dbReference>
<evidence type="ECO:0000256" key="8">
    <source>
        <dbReference type="PROSITE-ProRule" id="PRU01360"/>
    </source>
</evidence>
<organism evidence="12 13">
    <name type="scientific">Flagellimonas marina</name>
    <dbReference type="NCBI Taxonomy" id="1775168"/>
    <lineage>
        <taxon>Bacteria</taxon>
        <taxon>Pseudomonadati</taxon>
        <taxon>Bacteroidota</taxon>
        <taxon>Flavobacteriia</taxon>
        <taxon>Flavobacteriales</taxon>
        <taxon>Flavobacteriaceae</taxon>
        <taxon>Flagellimonas</taxon>
    </lineage>
</organism>
<keyword evidence="2 8" id="KW-0813">Transport</keyword>
<comment type="caution">
    <text evidence="12">The sequence shown here is derived from an EMBL/GenBank/DDBJ whole genome shotgun (WGS) entry which is preliminary data.</text>
</comment>
<sequence>MRTFIKEKSNKLWVPIFMLFCLMGFSQNGKTVTGTITAEDGAPLPGATIIQKGTQNGVQSDFDGNYQIRLVSGSDILVFSYIGFKAKEETVGARNQINIVLQEDSQNLDEVVVVGYGTQKRSDLVGSVGSIKSEDIAVTPVPTFDLALQGRTAGLQITNTSAEPGGDVTIRIRGNNSVLGDNQPLVVIDGYPMPEGAEASASNAGQGNLTSSNFLSYLNPTEIESVEILKDASATAIYGSRGANGVIMVTTKKGNYQQATQINFTTEAGFSEISDFPPVLDGPTYAAWRNEIAIRQGGDPLFDGNERPLPEDAPTTDWLDRVVRTGLTQRYQLTVSGGGDKSKYYLSANYLENGGILKFTDFKRGNIRLNIDNNLTDRLNVSTSLNYVRSLNSRGNEGTGTIINSGAVFSAYKNAPTATPGDPIDEGDGTTNFFVDPLTELRDRKDETSNQNLILSIQSRYNIADGLDFNLTTGTTTLDSEREVFFPKTTRLGQLFNSRAVYNTFNSRNYLIESYLTYAKEFNSHNINATGGYSWQTDVQKRLNTLVTEFPVDILETDNVGLGLNPFIPSSSKIKRDLSSYYLRFNYNYDQRYYLSLTGRADGSSVFAENKKWGYFPSVGVGWTISNESFLKESPTLSNLKLRASYGITGSQSIQPLQSLTLLGTANAVYGDILYSGLAPTRLGNPNLEWEKTSQFNVGLDVGFLRDRFFASVDYYKKTTDDLLLNFPLPTSAGLGSITANAGSIENKGFEVVLGGYIVDSQNFKWNTNFNWSNNKTTVLSLGEGDADIFGPGPATNIVTEPSNIMRVGEQFSSLYGYKVTGVLQESDFDTSGNALVPVLGVSSPGAYKYEDVNGDGTINGEDRTIIGNPNPDYIFGWNNDFQYKNFTLSVFIQGSVGNDLMNINRLFLASGRFINNAFQDWFDNRWTPSNPTNDPRYVNISYGSETNQFLQPNSAIVEDGSYIRLKNVSLGYNLPLQNVKGINSARVYVTATNLFTITDYSGFDPEVNIRGGNNLAQGVDFAAYPRAQTLTLGVQIGL</sequence>
<evidence type="ECO:0000256" key="5">
    <source>
        <dbReference type="ARBA" id="ARBA00023077"/>
    </source>
</evidence>
<keyword evidence="6 8" id="KW-0472">Membrane</keyword>
<dbReference type="RefSeq" id="WP_379762876.1">
    <property type="nucleotide sequence ID" value="NZ_JBHSCL010000004.1"/>
</dbReference>
<evidence type="ECO:0000256" key="3">
    <source>
        <dbReference type="ARBA" id="ARBA00022452"/>
    </source>
</evidence>
<dbReference type="Proteomes" id="UP001595841">
    <property type="component" value="Unassembled WGS sequence"/>
</dbReference>
<dbReference type="SUPFAM" id="SSF56935">
    <property type="entry name" value="Porins"/>
    <property type="match status" value="1"/>
</dbReference>
<evidence type="ECO:0000313" key="12">
    <source>
        <dbReference type="EMBL" id="MFC4219491.1"/>
    </source>
</evidence>
<dbReference type="InterPro" id="IPR037066">
    <property type="entry name" value="Plug_dom_sf"/>
</dbReference>
<dbReference type="Gene3D" id="2.40.170.20">
    <property type="entry name" value="TonB-dependent receptor, beta-barrel domain"/>
    <property type="match status" value="1"/>
</dbReference>
<evidence type="ECO:0000313" key="13">
    <source>
        <dbReference type="Proteomes" id="UP001595841"/>
    </source>
</evidence>
<evidence type="ECO:0000256" key="2">
    <source>
        <dbReference type="ARBA" id="ARBA00022448"/>
    </source>
</evidence>
<dbReference type="InterPro" id="IPR023996">
    <property type="entry name" value="TonB-dep_OMP_SusC/RagA"/>
</dbReference>
<keyword evidence="3 8" id="KW-1134">Transmembrane beta strand</keyword>
<keyword evidence="7 8" id="KW-0998">Cell outer membrane</keyword>
<dbReference type="InterPro" id="IPR000531">
    <property type="entry name" value="Beta-barrel_TonB"/>
</dbReference>
<dbReference type="Gene3D" id="2.170.130.10">
    <property type="entry name" value="TonB-dependent receptor, plug domain"/>
    <property type="match status" value="1"/>
</dbReference>
<dbReference type="Pfam" id="PF13715">
    <property type="entry name" value="CarbopepD_reg_2"/>
    <property type="match status" value="1"/>
</dbReference>
<evidence type="ECO:0000256" key="6">
    <source>
        <dbReference type="ARBA" id="ARBA00023136"/>
    </source>
</evidence>
<evidence type="ECO:0000256" key="9">
    <source>
        <dbReference type="RuleBase" id="RU003357"/>
    </source>
</evidence>
<keyword evidence="13" id="KW-1185">Reference proteome</keyword>
<comment type="subcellular location">
    <subcellularLocation>
        <location evidence="1 8">Cell outer membrane</location>
        <topology evidence="1 8">Multi-pass membrane protein</topology>
    </subcellularLocation>
</comment>
<dbReference type="InterPro" id="IPR008969">
    <property type="entry name" value="CarboxyPept-like_regulatory"/>
</dbReference>
<dbReference type="EMBL" id="JBHSCL010000004">
    <property type="protein sequence ID" value="MFC4219491.1"/>
    <property type="molecule type" value="Genomic_DNA"/>
</dbReference>
<evidence type="ECO:0000259" key="11">
    <source>
        <dbReference type="Pfam" id="PF07715"/>
    </source>
</evidence>
<dbReference type="InterPro" id="IPR012910">
    <property type="entry name" value="Plug_dom"/>
</dbReference>
<dbReference type="InterPro" id="IPR036942">
    <property type="entry name" value="Beta-barrel_TonB_sf"/>
</dbReference>
<feature type="domain" description="TonB-dependent receptor-like beta-barrel" evidence="10">
    <location>
        <begin position="422"/>
        <end position="995"/>
    </location>
</feature>
<dbReference type="SUPFAM" id="SSF49464">
    <property type="entry name" value="Carboxypeptidase regulatory domain-like"/>
    <property type="match status" value="1"/>
</dbReference>
<proteinExistence type="inferred from homology"/>
<evidence type="ECO:0000256" key="7">
    <source>
        <dbReference type="ARBA" id="ARBA00023237"/>
    </source>
</evidence>
<dbReference type="Pfam" id="PF07715">
    <property type="entry name" value="Plug"/>
    <property type="match status" value="1"/>
</dbReference>